<dbReference type="AlphaFoldDB" id="A0A963Z6Y5"/>
<reference evidence="6 7" key="1">
    <citation type="journal article" date="2021" name="Microorganisms">
        <title>Acidisoma silvae sp. nov. and Acidisomacellulosilytica sp. nov., Two Acidophilic Bacteria Isolated from Decaying Wood, Hydrolyzing Cellulose and Producing Poly-3-hydroxybutyrate.</title>
        <authorList>
            <person name="Mieszkin S."/>
            <person name="Pouder E."/>
            <person name="Uroz S."/>
            <person name="Simon-Colin C."/>
            <person name="Alain K."/>
        </authorList>
    </citation>
    <scope>NUCLEOTIDE SEQUENCE [LARGE SCALE GENOMIC DNA]</scope>
    <source>
        <strain evidence="6 7">HW T5.17</strain>
    </source>
</reference>
<dbReference type="GO" id="GO:0030313">
    <property type="term" value="C:cell envelope"/>
    <property type="evidence" value="ECO:0007669"/>
    <property type="project" value="UniProtKB-SubCell"/>
</dbReference>
<dbReference type="InterPro" id="IPR006127">
    <property type="entry name" value="ZnuA-like"/>
</dbReference>
<dbReference type="Gene3D" id="3.40.50.1980">
    <property type="entry name" value="Nitrogenase molybdenum iron protein domain"/>
    <property type="match status" value="2"/>
</dbReference>
<dbReference type="PANTHER" id="PTHR42953">
    <property type="entry name" value="HIGH-AFFINITY ZINC UPTAKE SYSTEM PROTEIN ZNUA-RELATED"/>
    <property type="match status" value="1"/>
</dbReference>
<dbReference type="Pfam" id="PF01297">
    <property type="entry name" value="ZnuA"/>
    <property type="match status" value="1"/>
</dbReference>
<evidence type="ECO:0000313" key="7">
    <source>
        <dbReference type="Proteomes" id="UP000721844"/>
    </source>
</evidence>
<dbReference type="InterPro" id="IPR050492">
    <property type="entry name" value="Bact_metal-bind_prot9"/>
</dbReference>
<dbReference type="RefSeq" id="WP_227309626.1">
    <property type="nucleotide sequence ID" value="NZ_JAESVA010000010.1"/>
</dbReference>
<dbReference type="GO" id="GO:0030001">
    <property type="term" value="P:metal ion transport"/>
    <property type="evidence" value="ECO:0007669"/>
    <property type="project" value="InterPro"/>
</dbReference>
<evidence type="ECO:0000256" key="5">
    <source>
        <dbReference type="SAM" id="SignalP"/>
    </source>
</evidence>
<name>A0A963Z6Y5_9PROT</name>
<comment type="caution">
    <text evidence="6">The sequence shown here is derived from an EMBL/GenBank/DDBJ whole genome shotgun (WGS) entry which is preliminary data.</text>
</comment>
<accession>A0A963Z6Y5</accession>
<protein>
    <submittedName>
        <fullName evidence="6">Zinc ABC transporter substrate-binding protein</fullName>
    </submittedName>
</protein>
<comment type="subcellular location">
    <subcellularLocation>
        <location evidence="1">Cell envelope</location>
    </subcellularLocation>
</comment>
<feature type="chain" id="PRO_5037523514" evidence="5">
    <location>
        <begin position="27"/>
        <end position="306"/>
    </location>
</feature>
<keyword evidence="4 5" id="KW-0732">Signal</keyword>
<organism evidence="6 7">
    <name type="scientific">Acidisoma cellulosilyticum</name>
    <dbReference type="NCBI Taxonomy" id="2802395"/>
    <lineage>
        <taxon>Bacteria</taxon>
        <taxon>Pseudomonadati</taxon>
        <taxon>Pseudomonadota</taxon>
        <taxon>Alphaproteobacteria</taxon>
        <taxon>Acetobacterales</taxon>
        <taxon>Acidocellaceae</taxon>
        <taxon>Acidisoma</taxon>
    </lineage>
</organism>
<dbReference type="SUPFAM" id="SSF53807">
    <property type="entry name" value="Helical backbone' metal receptor"/>
    <property type="match status" value="1"/>
</dbReference>
<evidence type="ECO:0000256" key="2">
    <source>
        <dbReference type="ARBA" id="ARBA00022448"/>
    </source>
</evidence>
<evidence type="ECO:0000256" key="1">
    <source>
        <dbReference type="ARBA" id="ARBA00004196"/>
    </source>
</evidence>
<gene>
    <name evidence="6" type="ORF">ACELLULO517_22160</name>
</gene>
<dbReference type="EMBL" id="JAESVA010000010">
    <property type="protein sequence ID" value="MCB8882968.1"/>
    <property type="molecule type" value="Genomic_DNA"/>
</dbReference>
<keyword evidence="3" id="KW-0479">Metal-binding</keyword>
<evidence type="ECO:0000256" key="3">
    <source>
        <dbReference type="ARBA" id="ARBA00022723"/>
    </source>
</evidence>
<keyword evidence="7" id="KW-1185">Reference proteome</keyword>
<evidence type="ECO:0000313" key="6">
    <source>
        <dbReference type="EMBL" id="MCB8882968.1"/>
    </source>
</evidence>
<evidence type="ECO:0000256" key="4">
    <source>
        <dbReference type="ARBA" id="ARBA00022729"/>
    </source>
</evidence>
<feature type="signal peptide" evidence="5">
    <location>
        <begin position="1"/>
        <end position="26"/>
    </location>
</feature>
<dbReference type="GO" id="GO:0046872">
    <property type="term" value="F:metal ion binding"/>
    <property type="evidence" value="ECO:0007669"/>
    <property type="project" value="UniProtKB-KW"/>
</dbReference>
<sequence length="306" mass="32610">MKRLPVLTALTLVLAAGPIGLVAAQAAGPVKAIGVENEYADVISQIGGKYVEVQAIETDPNTDPHTFEASPKIAKEIAAAQLIVVNGVGYDDWADKLMSASARPGRKVINVQKFLGLPDNTPNPHLWYDPKTMPAVAKAVADSLAALEPAQAAYFRSNAGTFVASLAPWNAAIADFKAQYGNTPIAVTEPVADYMLQAMGFDIVTPFSLQAAIMNGTDPSPQDVSLQNGLFSGHKVKVFAYNQQVTDSLTNSFLEASRKAGIPVVGVYETMPTPGYTYQSWMLAEVAALKRALTDKMSTETLQKGH</sequence>
<dbReference type="Proteomes" id="UP000721844">
    <property type="component" value="Unassembled WGS sequence"/>
</dbReference>
<keyword evidence="2" id="KW-0813">Transport</keyword>
<dbReference type="PANTHER" id="PTHR42953:SF1">
    <property type="entry name" value="METAL-BINDING PROTEIN HI_0362-RELATED"/>
    <property type="match status" value="1"/>
</dbReference>
<proteinExistence type="predicted"/>